<keyword evidence="1" id="KW-0472">Membrane</keyword>
<evidence type="ECO:0000313" key="3">
    <source>
        <dbReference type="EMBL" id="ODM24233.1"/>
    </source>
</evidence>
<dbReference type="EMBL" id="JXNT01000001">
    <property type="protein sequence ID" value="ODM24233.1"/>
    <property type="molecule type" value="Genomic_DNA"/>
</dbReference>
<evidence type="ECO:0000259" key="2">
    <source>
        <dbReference type="Pfam" id="PF12697"/>
    </source>
</evidence>
<dbReference type="STRING" id="573508.A0A1E3BTC5"/>
<dbReference type="InterPro" id="IPR029058">
    <property type="entry name" value="AB_hydrolase_fold"/>
</dbReference>
<dbReference type="Gene3D" id="3.40.50.1820">
    <property type="entry name" value="alpha/beta hydrolase"/>
    <property type="match status" value="1"/>
</dbReference>
<organism evidence="3 5">
    <name type="scientific">Aspergillus cristatus</name>
    <name type="common">Chinese Fuzhuan brick tea-fermentation fungus</name>
    <name type="synonym">Eurotium cristatum</name>
    <dbReference type="NCBI Taxonomy" id="573508"/>
    <lineage>
        <taxon>Eukaryota</taxon>
        <taxon>Fungi</taxon>
        <taxon>Dikarya</taxon>
        <taxon>Ascomycota</taxon>
        <taxon>Pezizomycotina</taxon>
        <taxon>Eurotiomycetes</taxon>
        <taxon>Eurotiomycetidae</taxon>
        <taxon>Eurotiales</taxon>
        <taxon>Aspergillaceae</taxon>
        <taxon>Aspergillus</taxon>
        <taxon>Aspergillus subgen. Aspergillus</taxon>
    </lineage>
</organism>
<feature type="domain" description="AB hydrolase-1" evidence="2">
    <location>
        <begin position="135"/>
        <end position="359"/>
    </location>
</feature>
<dbReference type="Proteomes" id="UP000094569">
    <property type="component" value="Unassembled WGS sequence"/>
</dbReference>
<gene>
    <name evidence="3" type="ORF">SI65_01823</name>
    <name evidence="4" type="ORF">SI65_02057</name>
</gene>
<reference evidence="3 5" key="1">
    <citation type="journal article" date="2016" name="BMC Genomics">
        <title>Comparative genomic and transcriptomic analyses of the Fuzhuan brick tea-fermentation fungus Aspergillus cristatus.</title>
        <authorList>
            <person name="Ge Y."/>
            <person name="Wang Y."/>
            <person name="Liu Y."/>
            <person name="Tan Y."/>
            <person name="Ren X."/>
            <person name="Zhang X."/>
            <person name="Hyde K.D."/>
            <person name="Liu Y."/>
            <person name="Liu Z."/>
        </authorList>
    </citation>
    <scope>NUCLEOTIDE SEQUENCE [LARGE SCALE GENOMIC DNA]</scope>
    <source>
        <strain evidence="3 5">GZAAS20.1005</strain>
    </source>
</reference>
<dbReference type="OrthoDB" id="446723at2759"/>
<proteinExistence type="predicted"/>
<sequence length="422" mass="46565">MELLPIFKRAYWTLAAAGLFYVCFIISMTYPTVQRFVLYANKINPTLWQNVNDVEPFGFLIVDARTETQVQPFHLKTPDNETLYGWHLLPLHLCHEHEEELAANEPSGPAEDYTKTSAFKLLANDPKARVVVNFHGNAAHLASAQRPEIYRMLLGLSNPSDPVHVFAIDYRGFGVSTGSPTEEGLITDGMSLINFLTSTPLNIPPSRIVLVGQSLGTAVSAAVAERWAFGSSDPTAIQPAIKNSEPFAGVILLASFSNVASVVESYSLKGITPPMLSPLRGYPRVQKWAVSHILDRWDTAARVARLAGIGPTAQNDSDAGYVSKNLDLAIVHARDDVEIPWYEGRRVWVAATGEDRPDVVGRLVYEKQQENGPGEVKIWENRSAKDSSVVKKVRWERVGYGGHNRVAIFSVASLAVLRAFEN</sequence>
<dbReference type="PANTHER" id="PTHR12277">
    <property type="entry name" value="ALPHA/BETA HYDROLASE DOMAIN-CONTAINING PROTEIN"/>
    <property type="match status" value="1"/>
</dbReference>
<keyword evidence="5" id="KW-1185">Reference proteome</keyword>
<dbReference type="InterPro" id="IPR000073">
    <property type="entry name" value="AB_hydrolase_1"/>
</dbReference>
<dbReference type="SUPFAM" id="SSF53474">
    <property type="entry name" value="alpha/beta-Hydrolases"/>
    <property type="match status" value="1"/>
</dbReference>
<protein>
    <recommendedName>
        <fullName evidence="2">AB hydrolase-1 domain-containing protein</fullName>
    </recommendedName>
</protein>
<evidence type="ECO:0000313" key="4">
    <source>
        <dbReference type="EMBL" id="ODM24467.1"/>
    </source>
</evidence>
<dbReference type="VEuPathDB" id="FungiDB:SI65_02057"/>
<dbReference type="VEuPathDB" id="FungiDB:SI65_01823"/>
<comment type="caution">
    <text evidence="3">The sequence shown here is derived from an EMBL/GenBank/DDBJ whole genome shotgun (WGS) entry which is preliminary data.</text>
</comment>
<dbReference type="EMBL" id="JXNT01000001">
    <property type="protein sequence ID" value="ODM24467.1"/>
    <property type="molecule type" value="Genomic_DNA"/>
</dbReference>
<feature type="transmembrane region" description="Helical" evidence="1">
    <location>
        <begin position="12"/>
        <end position="33"/>
    </location>
</feature>
<accession>A0A1E3BTC5</accession>
<dbReference type="Pfam" id="PF12697">
    <property type="entry name" value="Abhydrolase_6"/>
    <property type="match status" value="1"/>
</dbReference>
<evidence type="ECO:0000313" key="5">
    <source>
        <dbReference type="Proteomes" id="UP000094569"/>
    </source>
</evidence>
<evidence type="ECO:0000256" key="1">
    <source>
        <dbReference type="SAM" id="Phobius"/>
    </source>
</evidence>
<keyword evidence="1" id="KW-1133">Transmembrane helix</keyword>
<dbReference type="AlphaFoldDB" id="A0A1E3BTC5"/>
<name>A0A1E3BTC5_ASPCR</name>
<dbReference type="PANTHER" id="PTHR12277:SF81">
    <property type="entry name" value="PROTEIN ABHD13"/>
    <property type="match status" value="1"/>
</dbReference>
<keyword evidence="1" id="KW-0812">Transmembrane</keyword>